<dbReference type="InterPro" id="IPR050385">
    <property type="entry name" value="Archaeal_FAD_synthase"/>
</dbReference>
<evidence type="ECO:0000313" key="7">
    <source>
        <dbReference type="Proteomes" id="UP000828390"/>
    </source>
</evidence>
<keyword evidence="4" id="KW-0812">Transmembrane</keyword>
<evidence type="ECO:0000256" key="3">
    <source>
        <dbReference type="SAM" id="MobiDB-lite"/>
    </source>
</evidence>
<feature type="compositionally biased region" description="Acidic residues" evidence="3">
    <location>
        <begin position="356"/>
        <end position="370"/>
    </location>
</feature>
<accession>A0A9D4E176</accession>
<keyword evidence="1" id="KW-0808">Transferase</keyword>
<feature type="compositionally biased region" description="Basic and acidic residues" evidence="3">
    <location>
        <begin position="293"/>
        <end position="304"/>
    </location>
</feature>
<evidence type="ECO:0000259" key="5">
    <source>
        <dbReference type="Pfam" id="PF01467"/>
    </source>
</evidence>
<keyword evidence="4" id="KW-0472">Membrane</keyword>
<comment type="caution">
    <text evidence="6">The sequence shown here is derived from an EMBL/GenBank/DDBJ whole genome shotgun (WGS) entry which is preliminary data.</text>
</comment>
<dbReference type="Gene3D" id="3.40.50.620">
    <property type="entry name" value="HUPs"/>
    <property type="match status" value="1"/>
</dbReference>
<keyword evidence="4" id="KW-1133">Transmembrane helix</keyword>
<feature type="compositionally biased region" description="Basic and acidic residues" evidence="3">
    <location>
        <begin position="371"/>
        <end position="381"/>
    </location>
</feature>
<dbReference type="Pfam" id="PF01066">
    <property type="entry name" value="CDP-OH_P_transf"/>
    <property type="match status" value="1"/>
</dbReference>
<keyword evidence="7" id="KW-1185">Reference proteome</keyword>
<feature type="transmembrane region" description="Helical" evidence="4">
    <location>
        <begin position="157"/>
        <end position="177"/>
    </location>
</feature>
<protein>
    <recommendedName>
        <fullName evidence="5">Cytidyltransferase-like domain-containing protein</fullName>
    </recommendedName>
</protein>
<dbReference type="EMBL" id="JAIWYP010000009">
    <property type="protein sequence ID" value="KAH3770174.1"/>
    <property type="molecule type" value="Genomic_DNA"/>
</dbReference>
<dbReference type="GO" id="GO:0016780">
    <property type="term" value="F:phosphotransferase activity, for other substituted phosphate groups"/>
    <property type="evidence" value="ECO:0007669"/>
    <property type="project" value="InterPro"/>
</dbReference>
<dbReference type="AlphaFoldDB" id="A0A9D4E176"/>
<proteinExistence type="predicted"/>
<dbReference type="PANTHER" id="PTHR43793:SF1">
    <property type="entry name" value="FAD SYNTHASE"/>
    <property type="match status" value="1"/>
</dbReference>
<feature type="domain" description="Cytidyltransferase-like" evidence="5">
    <location>
        <begin position="405"/>
        <end position="530"/>
    </location>
</feature>
<feature type="compositionally biased region" description="Basic and acidic residues" evidence="3">
    <location>
        <begin position="343"/>
        <end position="355"/>
    </location>
</feature>
<dbReference type="SUPFAM" id="SSF52374">
    <property type="entry name" value="Nucleotidylyl transferase"/>
    <property type="match status" value="1"/>
</dbReference>
<sequence>MSVIQLVWIPISLTLSVIEKFLFVLINWYDAYCYSPLQTTLSPLVARIPRAIEVKGHKVNVFTANIASWTRTFLVIPIAWCLKYNHPVIAFLCVLFHDFLDHLDGIVAKVQKSVYGQLDDPLLGGFMDAFCDKIVNCLALWSILLVTDFSQMTTQQCWMFVSACTVIIAYEFVLGVVRVQDYFQAFYSRKYESKTTESTPNVAAVMEGKLKEKLESMGIAFLCMAQTSTNPCTSTSGITGIVCLLLSIRLAHASLEHKLKPRRSKAVSSTETERALVQSTDVRQLTTSVKSSSPREEPLFPDIKRNSGERLNVIPTDSIKVPSLRKRVSIALLDDSTQTYEEDNTRNKEDTRDENGESDVNDADDDDEGEKSDVSSEKEAPRTLMRSHSVPTWKIGSLKTVDKVYTVGCFDLFHDGHRILLERLSQLGKQVIVGVHDSRSIFKLKKKVPIDSTTKRMSNVKKHASMVFCIHGTDPTPYLKCMYDADEICDSMYVRGDDMPNFPARKFIESVMPIHFLPYSEFISSTKIRKEFYNASMFGPHVNDVDADHASMFY</sequence>
<dbReference type="GO" id="GO:0016779">
    <property type="term" value="F:nucleotidyltransferase activity"/>
    <property type="evidence" value="ECO:0007669"/>
    <property type="project" value="UniProtKB-KW"/>
</dbReference>
<dbReference type="NCBIfam" id="TIGR00125">
    <property type="entry name" value="cyt_tran_rel"/>
    <property type="match status" value="1"/>
</dbReference>
<keyword evidence="2" id="KW-0548">Nucleotidyltransferase</keyword>
<evidence type="ECO:0000256" key="1">
    <source>
        <dbReference type="ARBA" id="ARBA00022679"/>
    </source>
</evidence>
<organism evidence="6 7">
    <name type="scientific">Dreissena polymorpha</name>
    <name type="common">Zebra mussel</name>
    <name type="synonym">Mytilus polymorpha</name>
    <dbReference type="NCBI Taxonomy" id="45954"/>
    <lineage>
        <taxon>Eukaryota</taxon>
        <taxon>Metazoa</taxon>
        <taxon>Spiralia</taxon>
        <taxon>Lophotrochozoa</taxon>
        <taxon>Mollusca</taxon>
        <taxon>Bivalvia</taxon>
        <taxon>Autobranchia</taxon>
        <taxon>Heteroconchia</taxon>
        <taxon>Euheterodonta</taxon>
        <taxon>Imparidentia</taxon>
        <taxon>Neoheterodontei</taxon>
        <taxon>Myida</taxon>
        <taxon>Dreissenoidea</taxon>
        <taxon>Dreissenidae</taxon>
        <taxon>Dreissena</taxon>
    </lineage>
</organism>
<feature type="region of interest" description="Disordered" evidence="3">
    <location>
        <begin position="335"/>
        <end position="386"/>
    </location>
</feature>
<evidence type="ECO:0000256" key="2">
    <source>
        <dbReference type="ARBA" id="ARBA00022695"/>
    </source>
</evidence>
<name>A0A9D4E176_DREPO</name>
<dbReference type="InterPro" id="IPR000462">
    <property type="entry name" value="CDP-OH_P_trans"/>
</dbReference>
<dbReference type="InterPro" id="IPR043130">
    <property type="entry name" value="CDP-OH_PTrfase_TM_dom"/>
</dbReference>
<dbReference type="Gene3D" id="1.20.120.1760">
    <property type="match status" value="1"/>
</dbReference>
<dbReference type="Proteomes" id="UP000828390">
    <property type="component" value="Unassembled WGS sequence"/>
</dbReference>
<reference evidence="6" key="2">
    <citation type="submission" date="2020-11" db="EMBL/GenBank/DDBJ databases">
        <authorList>
            <person name="McCartney M.A."/>
            <person name="Auch B."/>
            <person name="Kono T."/>
            <person name="Mallez S."/>
            <person name="Becker A."/>
            <person name="Gohl D.M."/>
            <person name="Silverstein K.A.T."/>
            <person name="Koren S."/>
            <person name="Bechman K.B."/>
            <person name="Herman A."/>
            <person name="Abrahante J.E."/>
            <person name="Garbe J."/>
        </authorList>
    </citation>
    <scope>NUCLEOTIDE SEQUENCE</scope>
    <source>
        <strain evidence="6">Duluth1</strain>
        <tissue evidence="6">Whole animal</tissue>
    </source>
</reference>
<evidence type="ECO:0000313" key="6">
    <source>
        <dbReference type="EMBL" id="KAH3770174.1"/>
    </source>
</evidence>
<feature type="compositionally biased region" description="Polar residues" evidence="3">
    <location>
        <begin position="277"/>
        <end position="292"/>
    </location>
</feature>
<feature type="transmembrane region" description="Helical" evidence="4">
    <location>
        <begin position="6"/>
        <end position="29"/>
    </location>
</feature>
<dbReference type="OrthoDB" id="40021at2759"/>
<dbReference type="InterPro" id="IPR014729">
    <property type="entry name" value="Rossmann-like_a/b/a_fold"/>
</dbReference>
<dbReference type="GO" id="GO:0008654">
    <property type="term" value="P:phospholipid biosynthetic process"/>
    <property type="evidence" value="ECO:0007669"/>
    <property type="project" value="InterPro"/>
</dbReference>
<reference evidence="6" key="1">
    <citation type="journal article" date="2019" name="bioRxiv">
        <title>The Genome of the Zebra Mussel, Dreissena polymorpha: A Resource for Invasive Species Research.</title>
        <authorList>
            <person name="McCartney M.A."/>
            <person name="Auch B."/>
            <person name="Kono T."/>
            <person name="Mallez S."/>
            <person name="Zhang Y."/>
            <person name="Obille A."/>
            <person name="Becker A."/>
            <person name="Abrahante J.E."/>
            <person name="Garbe J."/>
            <person name="Badalamenti J.P."/>
            <person name="Herman A."/>
            <person name="Mangelson H."/>
            <person name="Liachko I."/>
            <person name="Sullivan S."/>
            <person name="Sone E.D."/>
            <person name="Koren S."/>
            <person name="Silverstein K.A.T."/>
            <person name="Beckman K.B."/>
            <person name="Gohl D.M."/>
        </authorList>
    </citation>
    <scope>NUCLEOTIDE SEQUENCE</scope>
    <source>
        <strain evidence="6">Duluth1</strain>
        <tissue evidence="6">Whole animal</tissue>
    </source>
</reference>
<dbReference type="InterPro" id="IPR004821">
    <property type="entry name" value="Cyt_trans-like"/>
</dbReference>
<dbReference type="Pfam" id="PF01467">
    <property type="entry name" value="CTP_transf_like"/>
    <property type="match status" value="1"/>
</dbReference>
<dbReference type="PANTHER" id="PTHR43793">
    <property type="entry name" value="FAD SYNTHASE"/>
    <property type="match status" value="1"/>
</dbReference>
<gene>
    <name evidence="6" type="ORF">DPMN_171457</name>
</gene>
<feature type="region of interest" description="Disordered" evidence="3">
    <location>
        <begin position="261"/>
        <end position="304"/>
    </location>
</feature>
<dbReference type="GO" id="GO:0016020">
    <property type="term" value="C:membrane"/>
    <property type="evidence" value="ECO:0007669"/>
    <property type="project" value="InterPro"/>
</dbReference>
<evidence type="ECO:0000256" key="4">
    <source>
        <dbReference type="SAM" id="Phobius"/>
    </source>
</evidence>